<dbReference type="RefSeq" id="WP_042229098.1">
    <property type="nucleotide sequence ID" value="NZ_CP026520.1"/>
</dbReference>
<dbReference type="EMBL" id="CP026520">
    <property type="protein sequence ID" value="QAV17623.1"/>
    <property type="molecule type" value="Genomic_DNA"/>
</dbReference>
<dbReference type="GeneID" id="95374767"/>
<organism evidence="2 3">
    <name type="scientific">Paenibacillus chitinolyticus</name>
    <dbReference type="NCBI Taxonomy" id="79263"/>
    <lineage>
        <taxon>Bacteria</taxon>
        <taxon>Bacillati</taxon>
        <taxon>Bacillota</taxon>
        <taxon>Bacilli</taxon>
        <taxon>Bacillales</taxon>
        <taxon>Paenibacillaceae</taxon>
        <taxon>Paenibacillus</taxon>
    </lineage>
</organism>
<reference evidence="1 4" key="2">
    <citation type="submission" date="2022-05" db="EMBL/GenBank/DDBJ databases">
        <title>Genome Sequencing of Bee-Associated Microbes.</title>
        <authorList>
            <person name="Dunlap C."/>
        </authorList>
    </citation>
    <scope>NUCLEOTIDE SEQUENCE [LARGE SCALE GENOMIC DNA]</scope>
    <source>
        <strain evidence="1 4">NRRL B-23120</strain>
    </source>
</reference>
<evidence type="ECO:0000313" key="2">
    <source>
        <dbReference type="EMBL" id="QAV17623.1"/>
    </source>
</evidence>
<gene>
    <name evidence="1" type="ORF">M5X16_25590</name>
    <name evidence="2" type="ORF">PC41400_08075</name>
</gene>
<dbReference type="OrthoDB" id="2605599at2"/>
<evidence type="ECO:0000313" key="4">
    <source>
        <dbReference type="Proteomes" id="UP001527202"/>
    </source>
</evidence>
<protein>
    <submittedName>
        <fullName evidence="2">Uncharacterized protein</fullName>
    </submittedName>
</protein>
<accession>A0A410WTE6</accession>
<evidence type="ECO:0000313" key="1">
    <source>
        <dbReference type="EMBL" id="MCY9599136.1"/>
    </source>
</evidence>
<dbReference type="Proteomes" id="UP000288943">
    <property type="component" value="Chromosome"/>
</dbReference>
<dbReference type="AlphaFoldDB" id="A0A410WTE6"/>
<sequence length="176" mass="20986">MTKAKNKKLELTLEQVTVQDEQYDNLKKVVFDDGAYTEVYEKFRPSRIETMIEQLANFLEEYEKHQGKIEDDSTIAKFLYLHVVVHFSTIVSEMPSEFSTKLDLFTKLADNVYVRKLEIHFDKSEVEKVYEMIFKRLDDYQNLIEQNTELSKKMSERVDKLNIQNKELLNWNQENA</sequence>
<dbReference type="Proteomes" id="UP001527202">
    <property type="component" value="Unassembled WGS sequence"/>
</dbReference>
<reference evidence="2 3" key="1">
    <citation type="submission" date="2018-01" db="EMBL/GenBank/DDBJ databases">
        <title>The whole genome sequencing and assembly of Paenibacillus chitinolyticus KCCM 41400 strain.</title>
        <authorList>
            <person name="Kim J.-Y."/>
            <person name="Park M.-K."/>
            <person name="Lee Y.-J."/>
            <person name="Yi H."/>
            <person name="Bahn Y.-S."/>
            <person name="Kim J.F."/>
            <person name="Lee D.-W."/>
        </authorList>
    </citation>
    <scope>NUCLEOTIDE SEQUENCE [LARGE SCALE GENOMIC DNA]</scope>
    <source>
        <strain evidence="2 3">KCCM 41400</strain>
    </source>
</reference>
<dbReference type="EMBL" id="JAMDMJ010000039">
    <property type="protein sequence ID" value="MCY9599136.1"/>
    <property type="molecule type" value="Genomic_DNA"/>
</dbReference>
<proteinExistence type="predicted"/>
<dbReference type="KEGG" id="pchi:PC41400_08075"/>
<name>A0A410WTE6_9BACL</name>
<evidence type="ECO:0000313" key="3">
    <source>
        <dbReference type="Proteomes" id="UP000288943"/>
    </source>
</evidence>
<keyword evidence="4" id="KW-1185">Reference proteome</keyword>